<keyword evidence="3" id="KW-0677">Repeat</keyword>
<evidence type="ECO:0000259" key="8">
    <source>
        <dbReference type="PROSITE" id="PS50858"/>
    </source>
</evidence>
<dbReference type="GO" id="GO:0006351">
    <property type="term" value="P:DNA-templated transcription"/>
    <property type="evidence" value="ECO:0007669"/>
    <property type="project" value="InterPro"/>
</dbReference>
<comment type="similarity">
    <text evidence="2">Belongs to the TFB1 family.</text>
</comment>
<keyword evidence="10" id="KW-1185">Reference proteome</keyword>
<comment type="subcellular location">
    <subcellularLocation>
        <location evidence="1">Nucleus</location>
    </subcellularLocation>
</comment>
<dbReference type="SUPFAM" id="SSF50729">
    <property type="entry name" value="PH domain-like"/>
    <property type="match status" value="1"/>
</dbReference>
<dbReference type="PANTHER" id="PTHR12856">
    <property type="entry name" value="TRANSCRIPTION INITIATION FACTOR IIH-RELATED"/>
    <property type="match status" value="1"/>
</dbReference>
<keyword evidence="5" id="KW-0804">Transcription</keyword>
<dbReference type="PROSITE" id="PS50858">
    <property type="entry name" value="BSD"/>
    <property type="match status" value="1"/>
</dbReference>
<evidence type="ECO:0000256" key="3">
    <source>
        <dbReference type="ARBA" id="ARBA00022737"/>
    </source>
</evidence>
<dbReference type="Proteomes" id="UP000009131">
    <property type="component" value="Unassembled WGS sequence"/>
</dbReference>
<dbReference type="InterPro" id="IPR005607">
    <property type="entry name" value="BSD_dom"/>
</dbReference>
<dbReference type="InterPro" id="IPR013876">
    <property type="entry name" value="TFIIH_BTF_p62_N"/>
</dbReference>
<proteinExistence type="inferred from homology"/>
<organism evidence="9 10">
    <name type="scientific">Mixia osmundae (strain CBS 9802 / IAM 14324 / JCM 22182 / KY 12970)</name>
    <dbReference type="NCBI Taxonomy" id="764103"/>
    <lineage>
        <taxon>Eukaryota</taxon>
        <taxon>Fungi</taxon>
        <taxon>Dikarya</taxon>
        <taxon>Basidiomycota</taxon>
        <taxon>Pucciniomycotina</taxon>
        <taxon>Mixiomycetes</taxon>
        <taxon>Mixiales</taxon>
        <taxon>Mixiaceae</taxon>
        <taxon>Mixia</taxon>
    </lineage>
</organism>
<accession>G7E2C5</accession>
<dbReference type="InParanoid" id="G7E2C5"/>
<gene>
    <name evidence="9" type="primary">Mo03659</name>
    <name evidence="9" type="ORF">E5Q_03659</name>
</gene>
<dbReference type="STRING" id="764103.G7E2C5"/>
<dbReference type="Pfam" id="PF03909">
    <property type="entry name" value="BSD"/>
    <property type="match status" value="1"/>
</dbReference>
<name>G7E2C5_MIXOS</name>
<dbReference type="eggNOG" id="KOG2074">
    <property type="taxonomic scope" value="Eukaryota"/>
</dbReference>
<dbReference type="InterPro" id="IPR035925">
    <property type="entry name" value="BSD_dom_sf"/>
</dbReference>
<evidence type="ECO:0000256" key="6">
    <source>
        <dbReference type="ARBA" id="ARBA00023242"/>
    </source>
</evidence>
<evidence type="ECO:0000256" key="1">
    <source>
        <dbReference type="ARBA" id="ARBA00004123"/>
    </source>
</evidence>
<comment type="caution">
    <text evidence="9">The sequence shown here is derived from an EMBL/GenBank/DDBJ whole genome shotgun (WGS) entry which is preliminary data.</text>
</comment>
<dbReference type="GO" id="GO:0000439">
    <property type="term" value="C:transcription factor TFIIH core complex"/>
    <property type="evidence" value="ECO:0007669"/>
    <property type="project" value="InterPro"/>
</dbReference>
<feature type="region of interest" description="Disordered" evidence="7">
    <location>
        <begin position="116"/>
        <end position="136"/>
    </location>
</feature>
<feature type="domain" description="BSD" evidence="8">
    <location>
        <begin position="205"/>
        <end position="257"/>
    </location>
</feature>
<dbReference type="RefSeq" id="XP_014565426.1">
    <property type="nucleotide sequence ID" value="XM_014709940.1"/>
</dbReference>
<reference evidence="9 10" key="1">
    <citation type="journal article" date="2011" name="J. Gen. Appl. Microbiol.">
        <title>Draft genome sequencing of the enigmatic basidiomycete Mixia osmundae.</title>
        <authorList>
            <person name="Nishida H."/>
            <person name="Nagatsuka Y."/>
            <person name="Sugiyama J."/>
        </authorList>
    </citation>
    <scope>NUCLEOTIDE SEQUENCE [LARGE SCALE GENOMIC DNA]</scope>
    <source>
        <strain evidence="10">CBS 9802 / IAM 14324 / JCM 22182 / KY 12970</strain>
    </source>
</reference>
<dbReference type="Gene3D" id="6.10.140.1200">
    <property type="match status" value="1"/>
</dbReference>
<evidence type="ECO:0000313" key="9">
    <source>
        <dbReference type="EMBL" id="GAA96985.1"/>
    </source>
</evidence>
<dbReference type="HOGENOM" id="CLU_017639_3_0_1"/>
<dbReference type="EMBL" id="BABT02000110">
    <property type="protein sequence ID" value="GAA96985.1"/>
    <property type="molecule type" value="Genomic_DNA"/>
</dbReference>
<dbReference type="InterPro" id="IPR011993">
    <property type="entry name" value="PH-like_dom_sf"/>
</dbReference>
<dbReference type="InterPro" id="IPR027079">
    <property type="entry name" value="Tfb1/GTF2H1"/>
</dbReference>
<evidence type="ECO:0000256" key="4">
    <source>
        <dbReference type="ARBA" id="ARBA00023015"/>
    </source>
</evidence>
<evidence type="ECO:0000256" key="2">
    <source>
        <dbReference type="ARBA" id="ARBA00009448"/>
    </source>
</evidence>
<evidence type="ECO:0000256" key="7">
    <source>
        <dbReference type="SAM" id="MobiDB-lite"/>
    </source>
</evidence>
<dbReference type="Pfam" id="PF08567">
    <property type="entry name" value="PH_TFIIH"/>
    <property type="match status" value="1"/>
</dbReference>
<reference evidence="9 10" key="2">
    <citation type="journal article" date="2012" name="Open Biol.">
        <title>Characteristics of nucleosomes and linker DNA regions on the genome of the basidiomycete Mixia osmundae revealed by mono- and dinucleosome mapping.</title>
        <authorList>
            <person name="Nishida H."/>
            <person name="Kondo S."/>
            <person name="Matsumoto T."/>
            <person name="Suzuki Y."/>
            <person name="Yoshikawa H."/>
            <person name="Taylor T.D."/>
            <person name="Sugiyama J."/>
        </authorList>
    </citation>
    <scope>NUCLEOTIDE SEQUENCE [LARGE SCALE GENOMIC DNA]</scope>
    <source>
        <strain evidence="10">CBS 9802 / IAM 14324 / JCM 22182 / KY 12970</strain>
    </source>
</reference>
<dbReference type="Gene3D" id="2.30.29.30">
    <property type="entry name" value="Pleckstrin-homology domain (PH domain)/Phosphotyrosine-binding domain (PTB)"/>
    <property type="match status" value="1"/>
</dbReference>
<evidence type="ECO:0000313" key="10">
    <source>
        <dbReference type="Proteomes" id="UP000009131"/>
    </source>
</evidence>
<dbReference type="SMART" id="SM00751">
    <property type="entry name" value="BSD"/>
    <property type="match status" value="2"/>
</dbReference>
<dbReference type="SUPFAM" id="SSF140383">
    <property type="entry name" value="BSD domain-like"/>
    <property type="match status" value="2"/>
</dbReference>
<evidence type="ECO:0000256" key="5">
    <source>
        <dbReference type="ARBA" id="ARBA00023163"/>
    </source>
</evidence>
<dbReference type="CDD" id="cd13229">
    <property type="entry name" value="PH_TFIIH"/>
    <property type="match status" value="1"/>
</dbReference>
<dbReference type="GO" id="GO:0006289">
    <property type="term" value="P:nucleotide-excision repair"/>
    <property type="evidence" value="ECO:0007669"/>
    <property type="project" value="InterPro"/>
</dbReference>
<dbReference type="FunCoup" id="G7E2C5">
    <property type="interactions" value="505"/>
</dbReference>
<protein>
    <recommendedName>
        <fullName evidence="8">BSD domain-containing protein</fullName>
    </recommendedName>
</protein>
<dbReference type="OMA" id="VCTCELL"/>
<sequence>MVEAGASSAICSALTSYKKAPGTLVLKRDQGLQWTPRPDQSSSGDLIVPASDISSIFASKEGAAKVILKVVTTDPVTHQEASHSFLFTSAASAVSEREMFKRELSDVVASARAAQEGAAAEATKKRDKGKGKAADPIQDPAVRARLLRRDAELGQLFKDLVMTDIIPESEFWEGREHLLLAEALADNQTRGRSGQMVDPRPETSSSGELTMKITPQLIHDIFEQLPIVQRAYNDNVPKPLSEEQFWLRYFQSKLHERNRASARNSDSLMKDDPIFDKYLDLPDDDLEPQNPIDEPIYPLLNLEATSNDHEETGNTRDYTMQAGKQKGSLPLMRRFNEHSQRMLDIALGESDRRAGVIDGGNAGARNYYSDIVLDDLQDTREDDRITLNMEQQAKHFDTLGTQSGKRKLTEDQVEDVFEETRQHYRNWDPDLSQFKPDKSVINETAESLMRNIRTRFQAKETKHSSAFPEGLLREMVSCQAAANEFLRLYWSACLPARPDDISPAASATPAQKAQKAQRMITYLGKTSDRIQVVLQSARDQRVDVELVKLALQPLEGATSRAMLHHHRNQQRN</sequence>
<keyword evidence="6" id="KW-0539">Nucleus</keyword>
<dbReference type="OrthoDB" id="360521at2759"/>
<keyword evidence="4" id="KW-0805">Transcription regulation</keyword>
<dbReference type="AlphaFoldDB" id="G7E2C5"/>